<evidence type="ECO:0000256" key="3">
    <source>
        <dbReference type="PROSITE-ProRule" id="PRU00277"/>
    </source>
</evidence>
<dbReference type="Pfam" id="PF00254">
    <property type="entry name" value="FKBP_C"/>
    <property type="match status" value="1"/>
</dbReference>
<dbReference type="PROSITE" id="PS51257">
    <property type="entry name" value="PROKAR_LIPOPROTEIN"/>
    <property type="match status" value="1"/>
</dbReference>
<gene>
    <name evidence="6" type="ORF">DJ568_10330</name>
</gene>
<comment type="similarity">
    <text evidence="4">Belongs to the FKBP-type PPIase family.</text>
</comment>
<comment type="catalytic activity">
    <reaction evidence="1 3 4">
        <text>[protein]-peptidylproline (omega=180) = [protein]-peptidylproline (omega=0)</text>
        <dbReference type="Rhea" id="RHEA:16237"/>
        <dbReference type="Rhea" id="RHEA-COMP:10747"/>
        <dbReference type="Rhea" id="RHEA-COMP:10748"/>
        <dbReference type="ChEBI" id="CHEBI:83833"/>
        <dbReference type="ChEBI" id="CHEBI:83834"/>
        <dbReference type="EC" id="5.2.1.8"/>
    </reaction>
</comment>
<dbReference type="Gene3D" id="3.10.50.40">
    <property type="match status" value="1"/>
</dbReference>
<dbReference type="AlphaFoldDB" id="A0A367GP74"/>
<name>A0A367GP74_9SPHI</name>
<organism evidence="6 7">
    <name type="scientific">Mucilaginibacter hurinus</name>
    <dbReference type="NCBI Taxonomy" id="2201324"/>
    <lineage>
        <taxon>Bacteria</taxon>
        <taxon>Pseudomonadati</taxon>
        <taxon>Bacteroidota</taxon>
        <taxon>Sphingobacteriia</taxon>
        <taxon>Sphingobacteriales</taxon>
        <taxon>Sphingobacteriaceae</taxon>
        <taxon>Mucilaginibacter</taxon>
    </lineage>
</organism>
<dbReference type="RefSeq" id="WP_114005194.1">
    <property type="nucleotide sequence ID" value="NZ_QGDC01000005.1"/>
</dbReference>
<keyword evidence="2 3" id="KW-0697">Rotamase</keyword>
<keyword evidence="3 4" id="KW-0413">Isomerase</keyword>
<dbReference type="InterPro" id="IPR001179">
    <property type="entry name" value="PPIase_FKBP_dom"/>
</dbReference>
<dbReference type="InterPro" id="IPR046357">
    <property type="entry name" value="PPIase_dom_sf"/>
</dbReference>
<dbReference type="Proteomes" id="UP000253209">
    <property type="component" value="Unassembled WGS sequence"/>
</dbReference>
<dbReference type="OrthoDB" id="669809at2"/>
<dbReference type="EC" id="5.2.1.8" evidence="4"/>
<proteinExistence type="inferred from homology"/>
<evidence type="ECO:0000313" key="7">
    <source>
        <dbReference type="Proteomes" id="UP000253209"/>
    </source>
</evidence>
<reference evidence="6 7" key="1">
    <citation type="submission" date="2018-05" db="EMBL/GenBank/DDBJ databases">
        <title>Mucilaginibacter hurinus sp. nov., isolated from briquette warehouse soil.</title>
        <authorList>
            <person name="Choi L."/>
        </authorList>
    </citation>
    <scope>NUCLEOTIDE SEQUENCE [LARGE SCALE GENOMIC DNA]</scope>
    <source>
        <strain evidence="6 7">ZR32</strain>
    </source>
</reference>
<evidence type="ECO:0000313" key="6">
    <source>
        <dbReference type="EMBL" id="RCH54868.1"/>
    </source>
</evidence>
<evidence type="ECO:0000256" key="4">
    <source>
        <dbReference type="RuleBase" id="RU003915"/>
    </source>
</evidence>
<accession>A0A367GP74</accession>
<evidence type="ECO:0000256" key="1">
    <source>
        <dbReference type="ARBA" id="ARBA00000971"/>
    </source>
</evidence>
<evidence type="ECO:0000256" key="2">
    <source>
        <dbReference type="ARBA" id="ARBA00023110"/>
    </source>
</evidence>
<dbReference type="PROSITE" id="PS50059">
    <property type="entry name" value="FKBP_PPIASE"/>
    <property type="match status" value="1"/>
</dbReference>
<dbReference type="SUPFAM" id="SSF54534">
    <property type="entry name" value="FKBP-like"/>
    <property type="match status" value="1"/>
</dbReference>
<evidence type="ECO:0000259" key="5">
    <source>
        <dbReference type="PROSITE" id="PS50059"/>
    </source>
</evidence>
<dbReference type="EMBL" id="QGDC01000005">
    <property type="protein sequence ID" value="RCH54868.1"/>
    <property type="molecule type" value="Genomic_DNA"/>
</dbReference>
<dbReference type="GO" id="GO:0003755">
    <property type="term" value="F:peptidyl-prolyl cis-trans isomerase activity"/>
    <property type="evidence" value="ECO:0007669"/>
    <property type="project" value="UniProtKB-UniRule"/>
</dbReference>
<protein>
    <recommendedName>
        <fullName evidence="4">Peptidyl-prolyl cis-trans isomerase</fullName>
        <ecNumber evidence="4">5.2.1.8</ecNumber>
    </recommendedName>
</protein>
<feature type="domain" description="PPIase FKBP-type" evidence="5">
    <location>
        <begin position="104"/>
        <end position="164"/>
    </location>
</feature>
<comment type="caution">
    <text evidence="6">The sequence shown here is derived from an EMBL/GenBank/DDBJ whole genome shotgun (WGS) entry which is preliminary data.</text>
</comment>
<keyword evidence="7" id="KW-1185">Reference proteome</keyword>
<sequence>MNKILLVILLAAAALSSCKKSLVGKEREEAQKRIDDGIIQQYITDNDLQDKAKRIDTTGVFYIVINPGKGNAEFTNSTLVTIGHKTRQLGSDEVIYETGKFHPSITLGSNLIKAWQLGIPQVQKGGTLRILSPSRYAYGPFPQPKIGLPANAVLDFEITLYDVTN</sequence>